<keyword evidence="2" id="KW-1185">Reference proteome</keyword>
<protein>
    <submittedName>
        <fullName evidence="1">Uncharacterized protein</fullName>
    </submittedName>
</protein>
<accession>A0A834SEF1</accession>
<proteinExistence type="predicted"/>
<comment type="caution">
    <text evidence="1">The sequence shown here is derived from an EMBL/GenBank/DDBJ whole genome shotgun (WGS) entry which is preliminary data.</text>
</comment>
<dbReference type="EMBL" id="JAAIUW010000172">
    <property type="protein sequence ID" value="KAF7800773.1"/>
    <property type="molecule type" value="Genomic_DNA"/>
</dbReference>
<dbReference type="Proteomes" id="UP000634136">
    <property type="component" value="Unassembled WGS sequence"/>
</dbReference>
<sequence length="206" mass="22353">MLHPPTVELSPSSSIRGSLAMATATSDGDGPSSDSVIIRGPPKFPKLDLLGVLYSDILLLLLNFPNAYNGVFFFGVPLCESPKCKDGVLLNFEPTTGEFRNCNLGDDDAITSKALRIILAIGIWRDNSMVAADPWKMELLSVGDEEGGDVGSSTTQRFFLLSTVDEGSISLIEYCLFETQFAGDEFKTQSLKIEEDALSKLGLYEN</sequence>
<organism evidence="1 2">
    <name type="scientific">Senna tora</name>
    <dbReference type="NCBI Taxonomy" id="362788"/>
    <lineage>
        <taxon>Eukaryota</taxon>
        <taxon>Viridiplantae</taxon>
        <taxon>Streptophyta</taxon>
        <taxon>Embryophyta</taxon>
        <taxon>Tracheophyta</taxon>
        <taxon>Spermatophyta</taxon>
        <taxon>Magnoliopsida</taxon>
        <taxon>eudicotyledons</taxon>
        <taxon>Gunneridae</taxon>
        <taxon>Pentapetalae</taxon>
        <taxon>rosids</taxon>
        <taxon>fabids</taxon>
        <taxon>Fabales</taxon>
        <taxon>Fabaceae</taxon>
        <taxon>Caesalpinioideae</taxon>
        <taxon>Cassia clade</taxon>
        <taxon>Senna</taxon>
    </lineage>
</organism>
<name>A0A834SEF1_9FABA</name>
<dbReference type="AlphaFoldDB" id="A0A834SEF1"/>
<evidence type="ECO:0000313" key="2">
    <source>
        <dbReference type="Proteomes" id="UP000634136"/>
    </source>
</evidence>
<gene>
    <name evidence="1" type="ORF">G2W53_044731</name>
</gene>
<evidence type="ECO:0000313" key="1">
    <source>
        <dbReference type="EMBL" id="KAF7800773.1"/>
    </source>
</evidence>
<reference evidence="1" key="1">
    <citation type="submission" date="2020-09" db="EMBL/GenBank/DDBJ databases">
        <title>Genome-Enabled Discovery of Anthraquinone Biosynthesis in Senna tora.</title>
        <authorList>
            <person name="Kang S.-H."/>
            <person name="Pandey R.P."/>
            <person name="Lee C.-M."/>
            <person name="Sim J.-S."/>
            <person name="Jeong J.-T."/>
            <person name="Choi B.-S."/>
            <person name="Jung M."/>
            <person name="Ginzburg D."/>
            <person name="Zhao K."/>
            <person name="Won S.Y."/>
            <person name="Oh T.-J."/>
            <person name="Yu Y."/>
            <person name="Kim N.-H."/>
            <person name="Lee O.R."/>
            <person name="Lee T.-H."/>
            <person name="Bashyal P."/>
            <person name="Kim T.-S."/>
            <person name="Lee W.-H."/>
            <person name="Kawkins C."/>
            <person name="Kim C.-K."/>
            <person name="Kim J.S."/>
            <person name="Ahn B.O."/>
            <person name="Rhee S.Y."/>
            <person name="Sohng J.K."/>
        </authorList>
    </citation>
    <scope>NUCLEOTIDE SEQUENCE</scope>
    <source>
        <tissue evidence="1">Leaf</tissue>
    </source>
</reference>